<evidence type="ECO:0000256" key="3">
    <source>
        <dbReference type="SAM" id="MobiDB-lite"/>
    </source>
</evidence>
<keyword evidence="5" id="KW-0238">DNA-binding</keyword>
<dbReference type="KEGG" id="clus:A9F13_14g01331"/>
<accession>A0AA91T0M9</accession>
<feature type="compositionally biased region" description="Polar residues" evidence="3">
    <location>
        <begin position="409"/>
        <end position="430"/>
    </location>
</feature>
<dbReference type="Pfam" id="PF00076">
    <property type="entry name" value="RRM_1"/>
    <property type="match status" value="3"/>
</dbReference>
<feature type="compositionally biased region" description="Polar residues" evidence="3">
    <location>
        <begin position="390"/>
        <end position="400"/>
    </location>
</feature>
<dbReference type="InterPro" id="IPR050502">
    <property type="entry name" value="Euk_RNA-bind_prot"/>
</dbReference>
<protein>
    <submittedName>
        <fullName evidence="5">Single-stranded telomeric DNA-binding/mRNA-binding protein</fullName>
    </submittedName>
</protein>
<dbReference type="GO" id="GO:0003729">
    <property type="term" value="F:mRNA binding"/>
    <property type="evidence" value="ECO:0007669"/>
    <property type="project" value="TreeGrafter"/>
</dbReference>
<evidence type="ECO:0000256" key="1">
    <source>
        <dbReference type="ARBA" id="ARBA00022884"/>
    </source>
</evidence>
<dbReference type="InterPro" id="IPR012677">
    <property type="entry name" value="Nucleotide-bd_a/b_plait_sf"/>
</dbReference>
<reference evidence="5 6" key="1">
    <citation type="submission" date="2017-04" db="EMBL/GenBank/DDBJ databases">
        <title>Draft genome of the yeast Clavispora lusitaniae type strain CBS 6936.</title>
        <authorList>
            <person name="Durrens P."/>
            <person name="Klopp C."/>
            <person name="Biteau N."/>
            <person name="Fitton-Ouhabi V."/>
            <person name="Dementhon K."/>
            <person name="Accoceberry I."/>
            <person name="Sherman D.J."/>
            <person name="Noel T."/>
        </authorList>
    </citation>
    <scope>NUCLEOTIDE SEQUENCE [LARGE SCALE GENOMIC DNA]</scope>
    <source>
        <strain evidence="5 6">CBS 6936</strain>
    </source>
</reference>
<feature type="domain" description="RRM" evidence="4">
    <location>
        <begin position="62"/>
        <end position="138"/>
    </location>
</feature>
<feature type="region of interest" description="Disordered" evidence="3">
    <location>
        <begin position="125"/>
        <end position="214"/>
    </location>
</feature>
<evidence type="ECO:0000313" key="5">
    <source>
        <dbReference type="EMBL" id="OVF07294.1"/>
    </source>
</evidence>
<keyword evidence="1 2" id="KW-0694">RNA-binding</keyword>
<feature type="compositionally biased region" description="Basic and acidic residues" evidence="3">
    <location>
        <begin position="8"/>
        <end position="33"/>
    </location>
</feature>
<dbReference type="PANTHER" id="PTHR48025">
    <property type="entry name" value="OS02G0815200 PROTEIN"/>
    <property type="match status" value="1"/>
</dbReference>
<feature type="domain" description="RRM" evidence="4">
    <location>
        <begin position="312"/>
        <end position="389"/>
    </location>
</feature>
<feature type="region of interest" description="Disordered" evidence="3">
    <location>
        <begin position="389"/>
        <end position="460"/>
    </location>
</feature>
<sequence>MEDIDIDDYSRERSRSPDNRSRSPGRRDYEAPRARSGRKRELAPSQASTAGEDGRSERNYERSIFVGNIPFETTAQDIESMFGKEFRVVRADIVTNRGRSRGMATVEFESKDDVMGAISKYDRTQHGGREIFVRQDYPPPQEKRRDREGAEREGRETREKRTREGRDREGRDREGRERRDRDARDRDGRDRRDAEREERRQKREREPAPGTEVFVGNLPFSVTWQTLKDLMRSVGSVVRADVMTNKWGKSRGFGTVVFETPDEAAAAVEKFQGYQMEGRAIDIRPGRDQAPKPVSKNSDLTEGVVGNGEVGPAIYAANLPYITSQTDLFELFETIGRVVRAEIQYNAKGRPSGNAVVEFESAELATSAIQNLHGYNYGGRDLHISYARKPNQTSNHNGTQAEAHPETQPEATASEPVQETQVNAESSSISPAVEETQMTDADPEGQPVEEPAQAPEAEMN</sequence>
<evidence type="ECO:0000259" key="4">
    <source>
        <dbReference type="PROSITE" id="PS50102"/>
    </source>
</evidence>
<dbReference type="SUPFAM" id="SSF54928">
    <property type="entry name" value="RNA-binding domain, RBD"/>
    <property type="match status" value="2"/>
</dbReference>
<dbReference type="PROSITE" id="PS50890">
    <property type="entry name" value="PUA"/>
    <property type="match status" value="1"/>
</dbReference>
<feature type="compositionally biased region" description="Low complexity" evidence="3">
    <location>
        <begin position="444"/>
        <end position="460"/>
    </location>
</feature>
<feature type="domain" description="RRM" evidence="4">
    <location>
        <begin position="211"/>
        <end position="288"/>
    </location>
</feature>
<comment type="caution">
    <text evidence="5">The sequence shown here is derived from an EMBL/GenBank/DDBJ whole genome shotgun (WGS) entry which is preliminary data.</text>
</comment>
<dbReference type="AlphaFoldDB" id="A0AA91T0M9"/>
<evidence type="ECO:0000313" key="6">
    <source>
        <dbReference type="Proteomes" id="UP000195602"/>
    </source>
</evidence>
<organism evidence="5 6">
    <name type="scientific">Clavispora lusitaniae</name>
    <name type="common">Candida lusitaniae</name>
    <dbReference type="NCBI Taxonomy" id="36911"/>
    <lineage>
        <taxon>Eukaryota</taxon>
        <taxon>Fungi</taxon>
        <taxon>Dikarya</taxon>
        <taxon>Ascomycota</taxon>
        <taxon>Saccharomycotina</taxon>
        <taxon>Pichiomycetes</taxon>
        <taxon>Metschnikowiaceae</taxon>
        <taxon>Clavispora</taxon>
    </lineage>
</organism>
<dbReference type="PROSITE" id="PS50102">
    <property type="entry name" value="RRM"/>
    <property type="match status" value="3"/>
</dbReference>
<feature type="region of interest" description="Disordered" evidence="3">
    <location>
        <begin position="1"/>
        <end position="60"/>
    </location>
</feature>
<evidence type="ECO:0000256" key="2">
    <source>
        <dbReference type="PROSITE-ProRule" id="PRU00176"/>
    </source>
</evidence>
<dbReference type="Gene3D" id="3.30.70.330">
    <property type="match status" value="3"/>
</dbReference>
<dbReference type="EMBL" id="LYUB02000014">
    <property type="protein sequence ID" value="OVF07294.1"/>
    <property type="molecule type" value="Genomic_DNA"/>
</dbReference>
<proteinExistence type="predicted"/>
<name>A0AA91T0M9_CLALS</name>
<dbReference type="Proteomes" id="UP000195602">
    <property type="component" value="Unassembled WGS sequence"/>
</dbReference>
<dbReference type="SMART" id="SM00360">
    <property type="entry name" value="RRM"/>
    <property type="match status" value="3"/>
</dbReference>
<gene>
    <name evidence="5" type="ORF">A9F13_14g01331</name>
</gene>
<feature type="compositionally biased region" description="Basic and acidic residues" evidence="3">
    <location>
        <begin position="141"/>
        <end position="207"/>
    </location>
</feature>
<dbReference type="GO" id="GO:0003677">
    <property type="term" value="F:DNA binding"/>
    <property type="evidence" value="ECO:0007669"/>
    <property type="project" value="UniProtKB-KW"/>
</dbReference>
<dbReference type="PANTHER" id="PTHR48025:SF1">
    <property type="entry name" value="RRM DOMAIN-CONTAINING PROTEIN"/>
    <property type="match status" value="1"/>
</dbReference>
<dbReference type="InterPro" id="IPR000504">
    <property type="entry name" value="RRM_dom"/>
</dbReference>
<dbReference type="InterPro" id="IPR035979">
    <property type="entry name" value="RBD_domain_sf"/>
</dbReference>